<organism evidence="13 14">
    <name type="scientific">Trinickia caryophylli</name>
    <name type="common">Paraburkholderia caryophylli</name>
    <dbReference type="NCBI Taxonomy" id="28094"/>
    <lineage>
        <taxon>Bacteria</taxon>
        <taxon>Pseudomonadati</taxon>
        <taxon>Pseudomonadota</taxon>
        <taxon>Betaproteobacteria</taxon>
        <taxon>Burkholderiales</taxon>
        <taxon>Burkholderiaceae</taxon>
        <taxon>Trinickia</taxon>
    </lineage>
</organism>
<reference evidence="14" key="1">
    <citation type="submission" date="2017-04" db="EMBL/GenBank/DDBJ databases">
        <authorList>
            <person name="Varghese N."/>
            <person name="Submissions S."/>
        </authorList>
    </citation>
    <scope>NUCLEOTIDE SEQUENCE [LARGE SCALE GENOMIC DNA]</scope>
    <source>
        <strain evidence="14">Ballard 720</strain>
    </source>
</reference>
<feature type="domain" description="ABC transmembrane type-1" evidence="12">
    <location>
        <begin position="16"/>
        <end position="220"/>
    </location>
</feature>
<gene>
    <name evidence="13" type="ORF">SAMN06295900_105273</name>
</gene>
<evidence type="ECO:0000256" key="11">
    <source>
        <dbReference type="RuleBase" id="RU365097"/>
    </source>
</evidence>
<dbReference type="GO" id="GO:0005886">
    <property type="term" value="C:plasma membrane"/>
    <property type="evidence" value="ECO:0007669"/>
    <property type="project" value="UniProtKB-SubCell"/>
</dbReference>
<evidence type="ECO:0000256" key="1">
    <source>
        <dbReference type="ARBA" id="ARBA00002949"/>
    </source>
</evidence>
<proteinExistence type="inferred from homology"/>
<dbReference type="NCBIfam" id="TIGR02141">
    <property type="entry name" value="modB_ABC"/>
    <property type="match status" value="1"/>
</dbReference>
<keyword evidence="14" id="KW-1185">Reference proteome</keyword>
<comment type="similarity">
    <text evidence="3 11">Belongs to the binding-protein-dependent transport system permease family. CysTW subfamily.</text>
</comment>
<evidence type="ECO:0000256" key="3">
    <source>
        <dbReference type="ARBA" id="ARBA00007069"/>
    </source>
</evidence>
<comment type="subcellular location">
    <subcellularLocation>
        <location evidence="11">Cell inner membrane</location>
        <topology evidence="11">Multi-pass membrane protein</topology>
    </subcellularLocation>
    <subcellularLocation>
        <location evidence="2 10">Cell membrane</location>
        <topology evidence="2 10">Multi-pass membrane protein</topology>
    </subcellularLocation>
</comment>
<evidence type="ECO:0000256" key="4">
    <source>
        <dbReference type="ARBA" id="ARBA00022448"/>
    </source>
</evidence>
<dbReference type="PANTHER" id="PTHR30183">
    <property type="entry name" value="MOLYBDENUM TRANSPORT SYSTEM PERMEASE PROTEIN MODB"/>
    <property type="match status" value="1"/>
</dbReference>
<keyword evidence="8 10" id="KW-1133">Transmembrane helix</keyword>
<evidence type="ECO:0000256" key="7">
    <source>
        <dbReference type="ARBA" id="ARBA00022692"/>
    </source>
</evidence>
<dbReference type="PANTHER" id="PTHR30183:SF3">
    <property type="entry name" value="MOLYBDENUM TRANSPORT SYSTEM PERMEASE PROTEIN MODB"/>
    <property type="match status" value="1"/>
</dbReference>
<dbReference type="EMBL" id="FXAH01000005">
    <property type="protein sequence ID" value="SMF32445.1"/>
    <property type="molecule type" value="Genomic_DNA"/>
</dbReference>
<feature type="transmembrane region" description="Helical" evidence="10">
    <location>
        <begin position="201"/>
        <end position="219"/>
    </location>
</feature>
<evidence type="ECO:0000256" key="6">
    <source>
        <dbReference type="ARBA" id="ARBA00022505"/>
    </source>
</evidence>
<dbReference type="InterPro" id="IPR000515">
    <property type="entry name" value="MetI-like"/>
</dbReference>
<sequence length="227" mass="24317">MSGLSHFMQRIDWPPLLLSLKVAGMATALASIAGIALGWLFARRRFPGRSIFEAVCMLPLVLPPTVIGYGILIVAGRRSALGAWIYAHFGYTFVFNWHGAVLASTVVALPLVLKSASTAFAGVDTSLEAAARTLRQSPFSTLVRVTLPLAWPAILAGALLAFARAMGEFGATLMIAGDIPRQTQTLSLAIYDAMQDGRDSTAFFLACVTSVLSIAVLVLSKRFFVIR</sequence>
<dbReference type="GO" id="GO:0015098">
    <property type="term" value="F:molybdate ion transmembrane transporter activity"/>
    <property type="evidence" value="ECO:0007669"/>
    <property type="project" value="UniProtKB-UniRule"/>
</dbReference>
<feature type="transmembrane region" description="Helical" evidence="10">
    <location>
        <begin position="20"/>
        <end position="42"/>
    </location>
</feature>
<dbReference type="STRING" id="28094.SAMN06295900_105273"/>
<evidence type="ECO:0000256" key="10">
    <source>
        <dbReference type="RuleBase" id="RU363032"/>
    </source>
</evidence>
<comment type="function">
    <text evidence="1 11">Part of the binding-protein-dependent transport system for molybdenum; probably responsible for the translocation of the substrate across the membrane.</text>
</comment>
<dbReference type="RefSeq" id="WP_085227516.1">
    <property type="nucleotide sequence ID" value="NZ_CADFGO010000001.1"/>
</dbReference>
<evidence type="ECO:0000256" key="9">
    <source>
        <dbReference type="ARBA" id="ARBA00023136"/>
    </source>
</evidence>
<keyword evidence="6 11" id="KW-0500">Molybdenum</keyword>
<feature type="transmembrane region" description="Helical" evidence="10">
    <location>
        <begin position="54"/>
        <end position="75"/>
    </location>
</feature>
<dbReference type="CDD" id="cd06261">
    <property type="entry name" value="TM_PBP2"/>
    <property type="match status" value="1"/>
</dbReference>
<evidence type="ECO:0000256" key="2">
    <source>
        <dbReference type="ARBA" id="ARBA00004651"/>
    </source>
</evidence>
<dbReference type="GeneID" id="95553644"/>
<dbReference type="PROSITE" id="PS50928">
    <property type="entry name" value="ABC_TM1"/>
    <property type="match status" value="1"/>
</dbReference>
<keyword evidence="5" id="KW-1003">Cell membrane</keyword>
<keyword evidence="4 10" id="KW-0813">Transport</keyword>
<feature type="transmembrane region" description="Helical" evidence="10">
    <location>
        <begin position="95"/>
        <end position="113"/>
    </location>
</feature>
<dbReference type="InterPro" id="IPR035906">
    <property type="entry name" value="MetI-like_sf"/>
</dbReference>
<dbReference type="Gene3D" id="1.10.3720.10">
    <property type="entry name" value="MetI-like"/>
    <property type="match status" value="1"/>
</dbReference>
<evidence type="ECO:0000313" key="13">
    <source>
        <dbReference type="EMBL" id="SMF32445.1"/>
    </source>
</evidence>
<evidence type="ECO:0000256" key="5">
    <source>
        <dbReference type="ARBA" id="ARBA00022475"/>
    </source>
</evidence>
<dbReference type="InterPro" id="IPR011867">
    <property type="entry name" value="ModB_ABC"/>
</dbReference>
<dbReference type="Pfam" id="PF00528">
    <property type="entry name" value="BPD_transp_1"/>
    <property type="match status" value="1"/>
</dbReference>
<keyword evidence="9 10" id="KW-0472">Membrane</keyword>
<accession>A0A1X7EEA1</accession>
<feature type="transmembrane region" description="Helical" evidence="10">
    <location>
        <begin position="142"/>
        <end position="163"/>
    </location>
</feature>
<keyword evidence="11" id="KW-0997">Cell inner membrane</keyword>
<evidence type="ECO:0000256" key="8">
    <source>
        <dbReference type="ARBA" id="ARBA00022989"/>
    </source>
</evidence>
<evidence type="ECO:0000313" key="14">
    <source>
        <dbReference type="Proteomes" id="UP000192911"/>
    </source>
</evidence>
<protein>
    <recommendedName>
        <fullName evidence="11">Molybdenum transport system permease</fullName>
    </recommendedName>
</protein>
<dbReference type="AlphaFoldDB" id="A0A1X7EEA1"/>
<keyword evidence="7 10" id="KW-0812">Transmembrane</keyword>
<dbReference type="Proteomes" id="UP000192911">
    <property type="component" value="Unassembled WGS sequence"/>
</dbReference>
<dbReference type="SUPFAM" id="SSF161098">
    <property type="entry name" value="MetI-like"/>
    <property type="match status" value="1"/>
</dbReference>
<name>A0A1X7EEA1_TRICW</name>
<evidence type="ECO:0000259" key="12">
    <source>
        <dbReference type="PROSITE" id="PS50928"/>
    </source>
</evidence>